<dbReference type="Pfam" id="PF00501">
    <property type="entry name" value="AMP-binding"/>
    <property type="match status" value="1"/>
</dbReference>
<dbReference type="SUPFAM" id="SSF56801">
    <property type="entry name" value="Acetyl-CoA synthetase-like"/>
    <property type="match status" value="1"/>
</dbReference>
<dbReference type="Gene3D" id="3.30.300.30">
    <property type="match status" value="1"/>
</dbReference>
<evidence type="ECO:0000259" key="2">
    <source>
        <dbReference type="Pfam" id="PF13193"/>
    </source>
</evidence>
<dbReference type="InterPro" id="IPR020845">
    <property type="entry name" value="AMP-binding_CS"/>
</dbReference>
<gene>
    <name evidence="3" type="ORF">BJ980_002771</name>
</gene>
<evidence type="ECO:0000313" key="3">
    <source>
        <dbReference type="EMBL" id="NYG59848.1"/>
    </source>
</evidence>
<dbReference type="InterPro" id="IPR000873">
    <property type="entry name" value="AMP-dep_synth/lig_dom"/>
</dbReference>
<sequence>MRALPPISERTFTHAFKRAMDEVPDKAAYIDADGAELTYAQTMDRALRAATAFAALGVEEEQTVALMLDNSVEFITAVYGLGLTRRVQVPVNTAYKGDFLAHILNDCDAEVVVVEAEYAERLALIADQLPKIRHVVVRGEAPPSLGRFETSSFAALFDNQPAELVDAAPDDLMAIMYTSGTTGLSKGVEISHAHAYSYASREDAARPVAEDRILVVLPLFHLAGQWYGAYQSLIARATAVIQPAFSVSKFWGWVRDFKITETVMLGAVAELLQQAEPRPDDADNTLSYAVMAPLASDLETFRTRFDVQLGAVYGMSEIGGVMFTEPEDVVPGEAGMARDGFELRLVDSDGNDVPNGAHGELLVRPEDPALVMRGYRGLPEKTAETIVDGWVHTGDIFKRDDEGHYYFVDRSKDALRRRGENISSFEVERTVNAYPDILECAVVAAPSDLGEDEIKAVVVVREGHELDFIKLTEFMVERMPYFMVPRYIQVIGVLPKTPTQKIQKHLLRDSGVAQDVWDREAAGIKLNRRS</sequence>
<dbReference type="RefSeq" id="WP_179502855.1">
    <property type="nucleotide sequence ID" value="NZ_JACCAA010000001.1"/>
</dbReference>
<dbReference type="PANTHER" id="PTHR43767:SF1">
    <property type="entry name" value="NONRIBOSOMAL PEPTIDE SYNTHASE PES1 (EUROFUNG)-RELATED"/>
    <property type="match status" value="1"/>
</dbReference>
<proteinExistence type="predicted"/>
<dbReference type="GO" id="GO:0016878">
    <property type="term" value="F:acid-thiol ligase activity"/>
    <property type="evidence" value="ECO:0007669"/>
    <property type="project" value="UniProtKB-ARBA"/>
</dbReference>
<dbReference type="InterPro" id="IPR025110">
    <property type="entry name" value="AMP-bd_C"/>
</dbReference>
<organism evidence="3 4">
    <name type="scientific">Nocardioides daedukensis</name>
    <dbReference type="NCBI Taxonomy" id="634462"/>
    <lineage>
        <taxon>Bacteria</taxon>
        <taxon>Bacillati</taxon>
        <taxon>Actinomycetota</taxon>
        <taxon>Actinomycetes</taxon>
        <taxon>Propionibacteriales</taxon>
        <taxon>Nocardioidaceae</taxon>
        <taxon>Nocardioides</taxon>
    </lineage>
</organism>
<keyword evidence="4" id="KW-1185">Reference proteome</keyword>
<feature type="domain" description="AMP-dependent synthetase/ligase" evidence="1">
    <location>
        <begin position="16"/>
        <end position="375"/>
    </location>
</feature>
<dbReference type="InterPro" id="IPR050237">
    <property type="entry name" value="ATP-dep_AMP-bd_enzyme"/>
</dbReference>
<dbReference type="InterPro" id="IPR045851">
    <property type="entry name" value="AMP-bd_C_sf"/>
</dbReference>
<evidence type="ECO:0000259" key="1">
    <source>
        <dbReference type="Pfam" id="PF00501"/>
    </source>
</evidence>
<keyword evidence="3" id="KW-0436">Ligase</keyword>
<dbReference type="Gene3D" id="3.40.50.12780">
    <property type="entry name" value="N-terminal domain of ligase-like"/>
    <property type="match status" value="1"/>
</dbReference>
<feature type="domain" description="AMP-binding enzyme C-terminal" evidence="2">
    <location>
        <begin position="426"/>
        <end position="501"/>
    </location>
</feature>
<dbReference type="EC" id="6.2.1.-" evidence="3"/>
<dbReference type="PANTHER" id="PTHR43767">
    <property type="entry name" value="LONG-CHAIN-FATTY-ACID--COA LIGASE"/>
    <property type="match status" value="1"/>
</dbReference>
<accession>A0A7Y9UPQ7</accession>
<name>A0A7Y9UPQ7_9ACTN</name>
<dbReference type="PROSITE" id="PS00455">
    <property type="entry name" value="AMP_BINDING"/>
    <property type="match status" value="1"/>
</dbReference>
<reference evidence="3 4" key="1">
    <citation type="submission" date="2020-07" db="EMBL/GenBank/DDBJ databases">
        <title>Sequencing the genomes of 1000 actinobacteria strains.</title>
        <authorList>
            <person name="Klenk H.-P."/>
        </authorList>
    </citation>
    <scope>NUCLEOTIDE SEQUENCE [LARGE SCALE GENOMIC DNA]</scope>
    <source>
        <strain evidence="3 4">DSM 23819</strain>
    </source>
</reference>
<evidence type="ECO:0000313" key="4">
    <source>
        <dbReference type="Proteomes" id="UP000540656"/>
    </source>
</evidence>
<comment type="caution">
    <text evidence="3">The sequence shown here is derived from an EMBL/GenBank/DDBJ whole genome shotgun (WGS) entry which is preliminary data.</text>
</comment>
<dbReference type="EMBL" id="JACCAA010000001">
    <property type="protein sequence ID" value="NYG59848.1"/>
    <property type="molecule type" value="Genomic_DNA"/>
</dbReference>
<dbReference type="Pfam" id="PF13193">
    <property type="entry name" value="AMP-binding_C"/>
    <property type="match status" value="1"/>
</dbReference>
<protein>
    <submittedName>
        <fullName evidence="3">Crotonobetaine/carnitine-CoA ligase</fullName>
        <ecNumber evidence="3">6.2.1.-</ecNumber>
    </submittedName>
</protein>
<dbReference type="AlphaFoldDB" id="A0A7Y9UPQ7"/>
<dbReference type="Proteomes" id="UP000540656">
    <property type="component" value="Unassembled WGS sequence"/>
</dbReference>
<dbReference type="InterPro" id="IPR042099">
    <property type="entry name" value="ANL_N_sf"/>
</dbReference>